<dbReference type="GO" id="GO:0006633">
    <property type="term" value="P:fatty acid biosynthetic process"/>
    <property type="evidence" value="ECO:0007669"/>
    <property type="project" value="TreeGrafter"/>
</dbReference>
<dbReference type="Proteomes" id="UP001162162">
    <property type="component" value="Unassembled WGS sequence"/>
</dbReference>
<dbReference type="Gene3D" id="3.40.47.10">
    <property type="match status" value="1"/>
</dbReference>
<dbReference type="PANTHER" id="PTHR43775:SF23">
    <property type="entry name" value="FATTY ACID SYNTHASE 3"/>
    <property type="match status" value="1"/>
</dbReference>
<dbReference type="InterPro" id="IPR050091">
    <property type="entry name" value="PKS_NRPS_Biosynth_Enz"/>
</dbReference>
<proteinExistence type="predicted"/>
<gene>
    <name evidence="2" type="ORF">NQ318_002017</name>
</gene>
<name>A0AAV8Z2B9_9CUCU</name>
<accession>A0AAV8Z2B9</accession>
<dbReference type="AlphaFoldDB" id="A0AAV8Z2B9"/>
<evidence type="ECO:0000313" key="3">
    <source>
        <dbReference type="Proteomes" id="UP001162162"/>
    </source>
</evidence>
<protein>
    <recommendedName>
        <fullName evidence="1">Beta-ketoacyl synthase-like N-terminal domain-containing protein</fullName>
    </recommendedName>
</protein>
<dbReference type="SUPFAM" id="SSF53901">
    <property type="entry name" value="Thiolase-like"/>
    <property type="match status" value="1"/>
</dbReference>
<evidence type="ECO:0000313" key="2">
    <source>
        <dbReference type="EMBL" id="KAJ8958015.1"/>
    </source>
</evidence>
<sequence length="167" mass="18787">MSREQVVNFSDGDGSYQIGNLLSTPSPSEQVVISGIAGSFPMSENVEVFKKNLFDKVDMITKSRWADTVDDPDVPKDSGLVQHIEKFDSGYFGIHHQYAHFMDPSMRIVLERTMECIFDAGIHPTDLKNSRTGVFAGICKLETKCGIWEEEFFENKSHVLTGYVKTI</sequence>
<feature type="domain" description="Beta-ketoacyl synthase-like N-terminal" evidence="1">
    <location>
        <begin position="29"/>
        <end position="143"/>
    </location>
</feature>
<keyword evidence="3" id="KW-1185">Reference proteome</keyword>
<dbReference type="Pfam" id="PF00109">
    <property type="entry name" value="ketoacyl-synt"/>
    <property type="match status" value="1"/>
</dbReference>
<dbReference type="InterPro" id="IPR016039">
    <property type="entry name" value="Thiolase-like"/>
</dbReference>
<evidence type="ECO:0000259" key="1">
    <source>
        <dbReference type="Pfam" id="PF00109"/>
    </source>
</evidence>
<dbReference type="PANTHER" id="PTHR43775">
    <property type="entry name" value="FATTY ACID SYNTHASE"/>
    <property type="match status" value="1"/>
</dbReference>
<dbReference type="GO" id="GO:0004312">
    <property type="term" value="F:fatty acid synthase activity"/>
    <property type="evidence" value="ECO:0007669"/>
    <property type="project" value="TreeGrafter"/>
</dbReference>
<reference evidence="2" key="1">
    <citation type="journal article" date="2023" name="Insect Mol. Biol.">
        <title>Genome sequencing provides insights into the evolution of gene families encoding plant cell wall-degrading enzymes in longhorned beetles.</title>
        <authorList>
            <person name="Shin N.R."/>
            <person name="Okamura Y."/>
            <person name="Kirsch R."/>
            <person name="Pauchet Y."/>
        </authorList>
    </citation>
    <scope>NUCLEOTIDE SEQUENCE</scope>
    <source>
        <strain evidence="2">AMC_N1</strain>
    </source>
</reference>
<dbReference type="InterPro" id="IPR014030">
    <property type="entry name" value="Ketoacyl_synth_N"/>
</dbReference>
<organism evidence="2 3">
    <name type="scientific">Aromia moschata</name>
    <dbReference type="NCBI Taxonomy" id="1265417"/>
    <lineage>
        <taxon>Eukaryota</taxon>
        <taxon>Metazoa</taxon>
        <taxon>Ecdysozoa</taxon>
        <taxon>Arthropoda</taxon>
        <taxon>Hexapoda</taxon>
        <taxon>Insecta</taxon>
        <taxon>Pterygota</taxon>
        <taxon>Neoptera</taxon>
        <taxon>Endopterygota</taxon>
        <taxon>Coleoptera</taxon>
        <taxon>Polyphaga</taxon>
        <taxon>Cucujiformia</taxon>
        <taxon>Chrysomeloidea</taxon>
        <taxon>Cerambycidae</taxon>
        <taxon>Cerambycinae</taxon>
        <taxon>Callichromatini</taxon>
        <taxon>Aromia</taxon>
    </lineage>
</organism>
<comment type="caution">
    <text evidence="2">The sequence shown here is derived from an EMBL/GenBank/DDBJ whole genome shotgun (WGS) entry which is preliminary data.</text>
</comment>
<dbReference type="EMBL" id="JAPWTK010000020">
    <property type="protein sequence ID" value="KAJ8958015.1"/>
    <property type="molecule type" value="Genomic_DNA"/>
</dbReference>